<protein>
    <submittedName>
        <fullName evidence="2">Uncharacterized protein</fullName>
    </submittedName>
</protein>
<organism evidence="2 3">
    <name type="scientific">Mycena chlorophos</name>
    <name type="common">Agaric fungus</name>
    <name type="synonym">Agaricus chlorophos</name>
    <dbReference type="NCBI Taxonomy" id="658473"/>
    <lineage>
        <taxon>Eukaryota</taxon>
        <taxon>Fungi</taxon>
        <taxon>Dikarya</taxon>
        <taxon>Basidiomycota</taxon>
        <taxon>Agaricomycotina</taxon>
        <taxon>Agaricomycetes</taxon>
        <taxon>Agaricomycetidae</taxon>
        <taxon>Agaricales</taxon>
        <taxon>Marasmiineae</taxon>
        <taxon>Mycenaceae</taxon>
        <taxon>Mycena</taxon>
    </lineage>
</organism>
<reference evidence="2" key="1">
    <citation type="submission" date="2014-09" db="EMBL/GenBank/DDBJ databases">
        <title>Genome sequence of the luminous mushroom Mycena chlorophos for searching fungal bioluminescence genes.</title>
        <authorList>
            <person name="Tanaka Y."/>
            <person name="Kasuga D."/>
            <person name="Oba Y."/>
            <person name="Hase S."/>
            <person name="Sato K."/>
            <person name="Oba Y."/>
            <person name="Sakakibara Y."/>
        </authorList>
    </citation>
    <scope>NUCLEOTIDE SEQUENCE</scope>
</reference>
<sequence length="433" mass="46045">MMRTTRLLGSITGTATRGGKLIASASTNGQRLPQSSASIQSSKTPSRTCAHCHNLKPSILRAMGVVRESLTLDAVEDWSTIRSDSPCGPRSCLYLSSSAQTARTSGIKDNQTSSPSSVLLEMCNIALSLVATAVVFASSALAFLPQELAGKGLMFGTDPGSDWTIAYDKDMNEVTRIWTPSNGEDRAVADAPGSKCRALKEAELKSLPVWPKMQAYANQNFGTGSYNLFFGDSGNRGGAQVAWTCMKEGVIQMYAKENPVCTRASGSTSGSVVGTNGTVSITVSSTTAATNSITVTQASKIGIGFSTSVTIGNPEVASVSASTSFNVEFENTQGSTMETTTSSQVATKYMLNAVPGKTCRLDYTEETCHELVKGDVPFTIQGYVTFGYNAPTRGHYYWYVYLSNFDIADRTSTTELTGSLTARSKGGYHGQCY</sequence>
<dbReference type="Gene3D" id="2.170.15.10">
    <property type="entry name" value="Proaerolysin, chain A, domain 3"/>
    <property type="match status" value="1"/>
</dbReference>
<evidence type="ECO:0000313" key="2">
    <source>
        <dbReference type="EMBL" id="GAT45032.1"/>
    </source>
</evidence>
<dbReference type="EMBL" id="DF840576">
    <property type="protein sequence ID" value="GAT45032.1"/>
    <property type="molecule type" value="Genomic_DNA"/>
</dbReference>
<evidence type="ECO:0000256" key="1">
    <source>
        <dbReference type="SAM" id="MobiDB-lite"/>
    </source>
</evidence>
<evidence type="ECO:0000313" key="3">
    <source>
        <dbReference type="Proteomes" id="UP000815677"/>
    </source>
</evidence>
<accession>A0ABQ0L1K8</accession>
<feature type="region of interest" description="Disordered" evidence="1">
    <location>
        <begin position="25"/>
        <end position="46"/>
    </location>
</feature>
<gene>
    <name evidence="2" type="ORF">MCHLO_02629</name>
</gene>
<dbReference type="Proteomes" id="UP000815677">
    <property type="component" value="Unassembled WGS sequence"/>
</dbReference>
<name>A0ABQ0L1K8_MYCCL</name>
<proteinExistence type="predicted"/>
<keyword evidence="3" id="KW-1185">Reference proteome</keyword>